<keyword evidence="2 5" id="KW-0812">Transmembrane</keyword>
<dbReference type="OrthoDB" id="2351791at2759"/>
<evidence type="ECO:0000256" key="4">
    <source>
        <dbReference type="ARBA" id="ARBA00023136"/>
    </source>
</evidence>
<dbReference type="AlphaFoldDB" id="A0A9P9BPX0"/>
<feature type="transmembrane region" description="Helical" evidence="5">
    <location>
        <begin position="168"/>
        <end position="187"/>
    </location>
</feature>
<feature type="transmembrane region" description="Helical" evidence="5">
    <location>
        <begin position="256"/>
        <end position="278"/>
    </location>
</feature>
<feature type="transmembrane region" description="Helical" evidence="5">
    <location>
        <begin position="224"/>
        <end position="244"/>
    </location>
</feature>
<dbReference type="InterPro" id="IPR036259">
    <property type="entry name" value="MFS_trans_sf"/>
</dbReference>
<proteinExistence type="predicted"/>
<dbReference type="InterPro" id="IPR011701">
    <property type="entry name" value="MFS"/>
</dbReference>
<feature type="transmembrane region" description="Helical" evidence="5">
    <location>
        <begin position="284"/>
        <end position="306"/>
    </location>
</feature>
<reference evidence="7" key="1">
    <citation type="journal article" date="2021" name="Nat. Commun.">
        <title>Genetic determinants of endophytism in the Arabidopsis root mycobiome.</title>
        <authorList>
            <person name="Mesny F."/>
            <person name="Miyauchi S."/>
            <person name="Thiergart T."/>
            <person name="Pickel B."/>
            <person name="Atanasova L."/>
            <person name="Karlsson M."/>
            <person name="Huettel B."/>
            <person name="Barry K.W."/>
            <person name="Haridas S."/>
            <person name="Chen C."/>
            <person name="Bauer D."/>
            <person name="Andreopoulos W."/>
            <person name="Pangilinan J."/>
            <person name="LaButti K."/>
            <person name="Riley R."/>
            <person name="Lipzen A."/>
            <person name="Clum A."/>
            <person name="Drula E."/>
            <person name="Henrissat B."/>
            <person name="Kohler A."/>
            <person name="Grigoriev I.V."/>
            <person name="Martin F.M."/>
            <person name="Hacquard S."/>
        </authorList>
    </citation>
    <scope>NUCLEOTIDE SEQUENCE</scope>
    <source>
        <strain evidence="7">MPI-CAGE-CH-0230</strain>
    </source>
</reference>
<gene>
    <name evidence="7" type="ORF">B0I36DRAFT_375082</name>
</gene>
<feature type="transmembrane region" description="Helical" evidence="5">
    <location>
        <begin position="194"/>
        <end position="218"/>
    </location>
</feature>
<sequence length="580" mass="62710">MDVDSGNEPSSFARLGAHRAYLATERFVSQLEASFPVSRQQARHNMPTNTRKAKHANSVAWKPSTSQCLVMATLCSLSLMVSLDASVLVTSLNAIIVDLQIDTTQGFWIATSYLLANTISMPTAAALSDIFGRRICLLASLAFFSAGSILCCLAENISIMLAGRCLQGVGGGGIIILSLVIFTDIVPLKSRPKWYAMILGAWALGNCTGPTIGGAIAQYTTWRWVFYLVFPFCAIGIVTIILMAETGAKNARLASFDSIGCVCFTASITSFLIAVSWGGVQYSWTSATTLGPLVVGLCGLIATVIFEAHVKKSPYLRLRLFRNIRVAAPYVCGLLQGLMLYGQLYYIPFYFQSVKGFTALQTGVAIIPVAVSLVAGSVVSGIVITRLNHVGYPIWGGWVLAIVATGLTLLWDRDIHQAVWVITLLLLGFGHGAVLNAQNFATQEMASDDEHGNAAAMYGFLRQFGMALGVAAGTAVFQNVMSIKLDELGLSREIAVHSESYIVKLSLLPAGSELKEQALEAYLYGFRGVFGFFTAVAEVTDVTRLTFLSVWSRRYSFNKVTSGAKSLSLFTCQTMWTRHS</sequence>
<feature type="transmembrane region" description="Helical" evidence="5">
    <location>
        <begin position="107"/>
        <end position="128"/>
    </location>
</feature>
<dbReference type="PANTHER" id="PTHR23501">
    <property type="entry name" value="MAJOR FACILITATOR SUPERFAMILY"/>
    <property type="match status" value="1"/>
</dbReference>
<evidence type="ECO:0000256" key="5">
    <source>
        <dbReference type="SAM" id="Phobius"/>
    </source>
</evidence>
<dbReference type="Proteomes" id="UP000756346">
    <property type="component" value="Unassembled WGS sequence"/>
</dbReference>
<dbReference type="PROSITE" id="PS50850">
    <property type="entry name" value="MFS"/>
    <property type="match status" value="1"/>
</dbReference>
<evidence type="ECO:0000259" key="6">
    <source>
        <dbReference type="PROSITE" id="PS50850"/>
    </source>
</evidence>
<dbReference type="PROSITE" id="PS00216">
    <property type="entry name" value="SUGAR_TRANSPORT_1"/>
    <property type="match status" value="1"/>
</dbReference>
<dbReference type="Gene3D" id="1.20.1250.20">
    <property type="entry name" value="MFS general substrate transporter like domains"/>
    <property type="match status" value="1"/>
</dbReference>
<keyword evidence="8" id="KW-1185">Reference proteome</keyword>
<dbReference type="PRINTS" id="PR01036">
    <property type="entry name" value="TCRTETB"/>
</dbReference>
<evidence type="ECO:0000256" key="3">
    <source>
        <dbReference type="ARBA" id="ARBA00022989"/>
    </source>
</evidence>
<feature type="transmembrane region" description="Helical" evidence="5">
    <location>
        <begin position="392"/>
        <end position="411"/>
    </location>
</feature>
<name>A0A9P9BPX0_9PEZI</name>
<evidence type="ECO:0000256" key="1">
    <source>
        <dbReference type="ARBA" id="ARBA00004141"/>
    </source>
</evidence>
<feature type="transmembrane region" description="Helical" evidence="5">
    <location>
        <begin position="327"/>
        <end position="347"/>
    </location>
</feature>
<dbReference type="GO" id="GO:0022857">
    <property type="term" value="F:transmembrane transporter activity"/>
    <property type="evidence" value="ECO:0007669"/>
    <property type="project" value="InterPro"/>
</dbReference>
<dbReference type="Pfam" id="PF07690">
    <property type="entry name" value="MFS_1"/>
    <property type="match status" value="1"/>
</dbReference>
<dbReference type="RefSeq" id="XP_046011970.1">
    <property type="nucleotide sequence ID" value="XM_046160333.1"/>
</dbReference>
<dbReference type="SUPFAM" id="SSF103473">
    <property type="entry name" value="MFS general substrate transporter"/>
    <property type="match status" value="1"/>
</dbReference>
<keyword evidence="3 5" id="KW-1133">Transmembrane helix</keyword>
<organism evidence="7 8">
    <name type="scientific">Microdochium trichocladiopsis</name>
    <dbReference type="NCBI Taxonomy" id="1682393"/>
    <lineage>
        <taxon>Eukaryota</taxon>
        <taxon>Fungi</taxon>
        <taxon>Dikarya</taxon>
        <taxon>Ascomycota</taxon>
        <taxon>Pezizomycotina</taxon>
        <taxon>Sordariomycetes</taxon>
        <taxon>Xylariomycetidae</taxon>
        <taxon>Xylariales</taxon>
        <taxon>Microdochiaceae</taxon>
        <taxon>Microdochium</taxon>
    </lineage>
</organism>
<feature type="transmembrane region" description="Helical" evidence="5">
    <location>
        <begin position="68"/>
        <end position="95"/>
    </location>
</feature>
<comment type="caution">
    <text evidence="7">The sequence shown here is derived from an EMBL/GenBank/DDBJ whole genome shotgun (WGS) entry which is preliminary data.</text>
</comment>
<protein>
    <submittedName>
        <fullName evidence="7">DNA repair protein RAD50</fullName>
    </submittedName>
</protein>
<dbReference type="EMBL" id="JAGTJQ010000006">
    <property type="protein sequence ID" value="KAH7029682.1"/>
    <property type="molecule type" value="Genomic_DNA"/>
</dbReference>
<comment type="subcellular location">
    <subcellularLocation>
        <location evidence="1">Membrane</location>
        <topology evidence="1">Multi-pass membrane protein</topology>
    </subcellularLocation>
</comment>
<dbReference type="Gene3D" id="1.20.1720.10">
    <property type="entry name" value="Multidrug resistance protein D"/>
    <property type="match status" value="1"/>
</dbReference>
<feature type="transmembrane region" description="Helical" evidence="5">
    <location>
        <begin position="417"/>
        <end position="437"/>
    </location>
</feature>
<dbReference type="GeneID" id="70189879"/>
<evidence type="ECO:0000313" key="8">
    <source>
        <dbReference type="Proteomes" id="UP000756346"/>
    </source>
</evidence>
<feature type="domain" description="Major facilitator superfamily (MFS) profile" evidence="6">
    <location>
        <begin position="70"/>
        <end position="552"/>
    </location>
</feature>
<dbReference type="InterPro" id="IPR020846">
    <property type="entry name" value="MFS_dom"/>
</dbReference>
<dbReference type="GO" id="GO:0005886">
    <property type="term" value="C:plasma membrane"/>
    <property type="evidence" value="ECO:0007669"/>
    <property type="project" value="TreeGrafter"/>
</dbReference>
<keyword evidence="4 5" id="KW-0472">Membrane</keyword>
<dbReference type="PANTHER" id="PTHR23501:SF94">
    <property type="entry name" value="MAJOR FACILITATOR SUPERFAMILY (MFS) PROFILE DOMAIN-CONTAINING PROTEIN"/>
    <property type="match status" value="1"/>
</dbReference>
<evidence type="ECO:0000313" key="7">
    <source>
        <dbReference type="EMBL" id="KAH7029682.1"/>
    </source>
</evidence>
<accession>A0A9P9BPX0</accession>
<feature type="transmembrane region" description="Helical" evidence="5">
    <location>
        <begin position="135"/>
        <end position="162"/>
    </location>
</feature>
<feature type="transmembrane region" description="Helical" evidence="5">
    <location>
        <begin position="359"/>
        <end position="385"/>
    </location>
</feature>
<evidence type="ECO:0000256" key="2">
    <source>
        <dbReference type="ARBA" id="ARBA00022692"/>
    </source>
</evidence>
<dbReference type="InterPro" id="IPR005829">
    <property type="entry name" value="Sugar_transporter_CS"/>
</dbReference>